<dbReference type="Proteomes" id="UP000199250">
    <property type="component" value="Unassembled WGS sequence"/>
</dbReference>
<dbReference type="InterPro" id="IPR002821">
    <property type="entry name" value="Hydantoinase_A"/>
</dbReference>
<dbReference type="EMBL" id="FNYQ01000065">
    <property type="protein sequence ID" value="SEJ24496.1"/>
    <property type="molecule type" value="Genomic_DNA"/>
</dbReference>
<sequence>MTSQKEAAAGSNGHLRIAVDIGGTFTDLAIFDEKNGELSFGKALSTHGQLVDGIQNTLNGAGANIDEGYLFLHGSTIAINTLLERNGARTALLITEGFRDIYEIGRVNRPDAYNLFFSKHEPLIPRSLRFEVPERLLADGSVHHALDEARVRELARHLKSLNVEAVAILLLHSYRNPAHEIRVREIVQEEIPGVFVTASHELSQEYREFERVSTAASNAYVGPRVSAYLGELEAHLGEKGFPGDFYAVQSTGGLFPVEHARRECVRMLESGPAAGVIGAQAICAQLGLGDAIAFDMGGTTAKAGVISEGKPLTSSSALIGGYEKALPIQIPMIDIFEVGTGGGSIARLEVGNALRVGPQSAGSIPGPVCYRRGGTEPTVTDANLILGRLDAENFLGGEMLLDKEGTERAMQEKVAGPLGLGFVEAADGILRIAVTAMSHAVKAVTTERGLDAGAFTMVVYGGAGPLHASAIARELGIRKVLIPFAPGYFSAYGMLFSDLRYDYVRSVFRKLEDLSFDEIEAIYREMEQEGRKALGDSAVTPESVEIERGADMRYVGQEHAVSVELPAEFFERQDRAAIKERFDSVHAVRYGTSAPAEAADLVSLRMTVRGIMRKPPRNAVEEGSATPPANALRATKDVYFRSCGGFVSTPVYRRPLLQSGNRVEGPALVEEHASTTVIQPGDVAVVDAYGNLQISIGSEQE</sequence>
<evidence type="ECO:0000313" key="6">
    <source>
        <dbReference type="Proteomes" id="UP000199005"/>
    </source>
</evidence>
<evidence type="ECO:0000313" key="4">
    <source>
        <dbReference type="EMBL" id="SEI85176.1"/>
    </source>
</evidence>
<feature type="domain" description="Acetophenone carboxylase-like C-terminal" evidence="3">
    <location>
        <begin position="517"/>
        <end position="689"/>
    </location>
</feature>
<evidence type="ECO:0000313" key="5">
    <source>
        <dbReference type="EMBL" id="SEJ24496.1"/>
    </source>
</evidence>
<evidence type="ECO:0000313" key="7">
    <source>
        <dbReference type="Proteomes" id="UP000199250"/>
    </source>
</evidence>
<evidence type="ECO:0000259" key="3">
    <source>
        <dbReference type="Pfam" id="PF19278"/>
    </source>
</evidence>
<dbReference type="EMBL" id="FNYO01000023">
    <property type="protein sequence ID" value="SEI85176.1"/>
    <property type="molecule type" value="Genomic_DNA"/>
</dbReference>
<dbReference type="InterPro" id="IPR043129">
    <property type="entry name" value="ATPase_NBD"/>
</dbReference>
<organism evidence="5 7">
    <name type="scientific">Azotobacter beijerinckii</name>
    <dbReference type="NCBI Taxonomy" id="170623"/>
    <lineage>
        <taxon>Bacteria</taxon>
        <taxon>Pseudomonadati</taxon>
        <taxon>Pseudomonadota</taxon>
        <taxon>Gammaproteobacteria</taxon>
        <taxon>Pseudomonadales</taxon>
        <taxon>Pseudomonadaceae</taxon>
        <taxon>Azotobacter</taxon>
    </lineage>
</organism>
<dbReference type="SUPFAM" id="SSF53067">
    <property type="entry name" value="Actin-like ATPase domain"/>
    <property type="match status" value="1"/>
</dbReference>
<dbReference type="RefSeq" id="WP_090733626.1">
    <property type="nucleotide sequence ID" value="NZ_FNYO01000023.1"/>
</dbReference>
<dbReference type="STRING" id="170623.SAMN04244579_02216"/>
<reference evidence="6 7" key="1">
    <citation type="submission" date="2016-10" db="EMBL/GenBank/DDBJ databases">
        <authorList>
            <person name="de Groot N.N."/>
        </authorList>
    </citation>
    <scope>NUCLEOTIDE SEQUENCE [LARGE SCALE GENOMIC DNA]</scope>
    <source>
        <strain evidence="4 6">DSM 1041</strain>
        <strain evidence="5 7">DSM 373</strain>
    </source>
</reference>
<feature type="domain" description="Hydantoinase A/oxoprolinase" evidence="1">
    <location>
        <begin position="211"/>
        <end position="502"/>
    </location>
</feature>
<dbReference type="PANTHER" id="PTHR11365:SF23">
    <property type="entry name" value="HYPOTHETICAL 5-OXOPROLINASE (EUROFUNG)-RELATED"/>
    <property type="match status" value="1"/>
</dbReference>
<accession>A0A1H6X8V3</accession>
<dbReference type="AlphaFoldDB" id="A0A1H6X8V3"/>
<feature type="domain" description="Hydantoinase/oxoprolinase N-terminal" evidence="2">
    <location>
        <begin position="16"/>
        <end position="190"/>
    </location>
</feature>
<dbReference type="Pfam" id="PF19278">
    <property type="entry name" value="Hydant_A_C"/>
    <property type="match status" value="1"/>
</dbReference>
<dbReference type="Pfam" id="PF05378">
    <property type="entry name" value="Hydant_A_N"/>
    <property type="match status" value="1"/>
</dbReference>
<dbReference type="GO" id="GO:0005829">
    <property type="term" value="C:cytosol"/>
    <property type="evidence" value="ECO:0007669"/>
    <property type="project" value="TreeGrafter"/>
</dbReference>
<dbReference type="Proteomes" id="UP000199005">
    <property type="component" value="Unassembled WGS sequence"/>
</dbReference>
<gene>
    <name evidence="5" type="ORF">SAMN04244572_03260</name>
    <name evidence="4" type="ORF">SAMN04244579_02216</name>
</gene>
<dbReference type="InterPro" id="IPR045079">
    <property type="entry name" value="Oxoprolinase-like"/>
</dbReference>
<name>A0A1H6X8V3_9GAMM</name>
<dbReference type="OrthoDB" id="9768323at2"/>
<dbReference type="InterPro" id="IPR049517">
    <property type="entry name" value="ACX-like_C"/>
</dbReference>
<dbReference type="GO" id="GO:0017168">
    <property type="term" value="F:5-oxoprolinase (ATP-hydrolyzing) activity"/>
    <property type="evidence" value="ECO:0007669"/>
    <property type="project" value="TreeGrafter"/>
</dbReference>
<dbReference type="Pfam" id="PF01968">
    <property type="entry name" value="Hydantoinase_A"/>
    <property type="match status" value="1"/>
</dbReference>
<dbReference type="InterPro" id="IPR008040">
    <property type="entry name" value="Hydant_A_N"/>
</dbReference>
<dbReference type="PANTHER" id="PTHR11365">
    <property type="entry name" value="5-OXOPROLINASE RELATED"/>
    <property type="match status" value="1"/>
</dbReference>
<dbReference type="GO" id="GO:0006749">
    <property type="term" value="P:glutathione metabolic process"/>
    <property type="evidence" value="ECO:0007669"/>
    <property type="project" value="TreeGrafter"/>
</dbReference>
<protein>
    <submittedName>
        <fullName evidence="5">N-methylhydantoinase A</fullName>
    </submittedName>
</protein>
<evidence type="ECO:0000259" key="2">
    <source>
        <dbReference type="Pfam" id="PF05378"/>
    </source>
</evidence>
<evidence type="ECO:0000259" key="1">
    <source>
        <dbReference type="Pfam" id="PF01968"/>
    </source>
</evidence>
<proteinExistence type="predicted"/>